<feature type="active site" description="Proton donor" evidence="9">
    <location>
        <position position="203"/>
    </location>
</feature>
<dbReference type="AlphaFoldDB" id="A0A387BL12"/>
<protein>
    <recommendedName>
        <fullName evidence="1 9">Adenosine deaminase</fullName>
        <ecNumber evidence="1 9">3.5.4.4</ecNumber>
    </recommendedName>
    <alternativeName>
        <fullName evidence="6 9">Adenosine aminohydrolase</fullName>
    </alternativeName>
</protein>
<evidence type="ECO:0000313" key="11">
    <source>
        <dbReference type="EMBL" id="AYG01650.1"/>
    </source>
</evidence>
<evidence type="ECO:0000256" key="8">
    <source>
        <dbReference type="ARBA" id="ARBA00049213"/>
    </source>
</evidence>
<comment type="catalytic activity">
    <reaction evidence="7">
        <text>adenosine + H2O + H(+) = inosine + NH4(+)</text>
        <dbReference type="Rhea" id="RHEA:24408"/>
        <dbReference type="ChEBI" id="CHEBI:15377"/>
        <dbReference type="ChEBI" id="CHEBI:15378"/>
        <dbReference type="ChEBI" id="CHEBI:16335"/>
        <dbReference type="ChEBI" id="CHEBI:17596"/>
        <dbReference type="ChEBI" id="CHEBI:28938"/>
        <dbReference type="EC" id="3.5.4.4"/>
    </reaction>
    <physiologicalReaction direction="left-to-right" evidence="7">
        <dbReference type="Rhea" id="RHEA:24409"/>
    </physiologicalReaction>
</comment>
<dbReference type="PANTHER" id="PTHR11409:SF43">
    <property type="entry name" value="ADENOSINE DEAMINASE"/>
    <property type="match status" value="1"/>
</dbReference>
<dbReference type="NCBIfam" id="TIGR01430">
    <property type="entry name" value="aden_deam"/>
    <property type="match status" value="1"/>
</dbReference>
<dbReference type="Proteomes" id="UP000269374">
    <property type="component" value="Chromosome"/>
</dbReference>
<dbReference type="InterPro" id="IPR028893">
    <property type="entry name" value="A_deaminase"/>
</dbReference>
<feature type="site" description="Important for catalytic activity" evidence="9">
    <location>
        <position position="224"/>
    </location>
</feature>
<evidence type="ECO:0000256" key="7">
    <source>
        <dbReference type="ARBA" id="ARBA00047989"/>
    </source>
</evidence>
<dbReference type="InterPro" id="IPR001365">
    <property type="entry name" value="A_deaminase_dom"/>
</dbReference>
<dbReference type="EMBL" id="CP032627">
    <property type="protein sequence ID" value="AYG01650.1"/>
    <property type="molecule type" value="Genomic_DNA"/>
</dbReference>
<dbReference type="PANTHER" id="PTHR11409">
    <property type="entry name" value="ADENOSINE DEAMINASE"/>
    <property type="match status" value="1"/>
</dbReference>
<accession>A0A387BL12</accession>
<comment type="caution">
    <text evidence="9">Lacks conserved residue(s) required for the propagation of feature annotation.</text>
</comment>
<feature type="binding site" evidence="9">
    <location>
        <position position="173"/>
    </location>
    <ligand>
        <name>substrate</name>
    </ligand>
</feature>
<proteinExistence type="inferred from homology"/>
<dbReference type="GO" id="GO:0046936">
    <property type="term" value="F:2'-deoxyadenosine deaminase activity"/>
    <property type="evidence" value="ECO:0007669"/>
    <property type="project" value="RHEA"/>
</dbReference>
<feature type="binding site" evidence="9">
    <location>
        <position position="16"/>
    </location>
    <ligand>
        <name>Zn(2+)</name>
        <dbReference type="ChEBI" id="CHEBI:29105"/>
        <note>catalytic</note>
    </ligand>
</feature>
<evidence type="ECO:0000256" key="4">
    <source>
        <dbReference type="ARBA" id="ARBA00022833"/>
    </source>
</evidence>
<dbReference type="HAMAP" id="MF_00540">
    <property type="entry name" value="A_deaminase"/>
    <property type="match status" value="1"/>
</dbReference>
<dbReference type="GO" id="GO:0009117">
    <property type="term" value="P:nucleotide metabolic process"/>
    <property type="evidence" value="ECO:0007669"/>
    <property type="project" value="UniProtKB-KW"/>
</dbReference>
<comment type="catalytic activity">
    <reaction evidence="8">
        <text>2'-deoxyadenosine + H2O + H(+) = 2'-deoxyinosine + NH4(+)</text>
        <dbReference type="Rhea" id="RHEA:28190"/>
        <dbReference type="ChEBI" id="CHEBI:15377"/>
        <dbReference type="ChEBI" id="CHEBI:15378"/>
        <dbReference type="ChEBI" id="CHEBI:17256"/>
        <dbReference type="ChEBI" id="CHEBI:28938"/>
        <dbReference type="ChEBI" id="CHEBI:28997"/>
        <dbReference type="EC" id="3.5.4.4"/>
    </reaction>
    <physiologicalReaction direction="left-to-right" evidence="8">
        <dbReference type="Rhea" id="RHEA:28191"/>
    </physiologicalReaction>
</comment>
<dbReference type="OrthoDB" id="9779574at2"/>
<keyword evidence="12" id="KW-1185">Reference proteome</keyword>
<dbReference type="GO" id="GO:0043103">
    <property type="term" value="P:hypoxanthine salvage"/>
    <property type="evidence" value="ECO:0007669"/>
    <property type="project" value="TreeGrafter"/>
</dbReference>
<feature type="binding site" evidence="9">
    <location>
        <position position="18"/>
    </location>
    <ligand>
        <name>Zn(2+)</name>
        <dbReference type="ChEBI" id="CHEBI:29105"/>
        <note>catalytic</note>
    </ligand>
</feature>
<keyword evidence="4 9" id="KW-0862">Zinc</keyword>
<evidence type="ECO:0000256" key="9">
    <source>
        <dbReference type="HAMAP-Rule" id="MF_00540"/>
    </source>
</evidence>
<keyword evidence="2 9" id="KW-0479">Metal-binding</keyword>
<dbReference type="RefSeq" id="WP_120773019.1">
    <property type="nucleotide sequence ID" value="NZ_CP032627.1"/>
</dbReference>
<dbReference type="InterPro" id="IPR006330">
    <property type="entry name" value="Ado/ade_deaminase"/>
</dbReference>
<dbReference type="InterPro" id="IPR032466">
    <property type="entry name" value="Metal_Hydrolase"/>
</dbReference>
<feature type="binding site" evidence="9">
    <location>
        <position position="281"/>
    </location>
    <ligand>
        <name>Zn(2+)</name>
        <dbReference type="ChEBI" id="CHEBI:29105"/>
        <note>catalytic</note>
    </ligand>
</feature>
<evidence type="ECO:0000259" key="10">
    <source>
        <dbReference type="Pfam" id="PF00962"/>
    </source>
</evidence>
<feature type="binding site" evidence="9">
    <location>
        <position position="20"/>
    </location>
    <ligand>
        <name>substrate</name>
    </ligand>
</feature>
<dbReference type="GO" id="GO:0005829">
    <property type="term" value="C:cytosol"/>
    <property type="evidence" value="ECO:0007669"/>
    <property type="project" value="TreeGrafter"/>
</dbReference>
<dbReference type="GO" id="GO:0009168">
    <property type="term" value="P:purine ribonucleoside monophosphate biosynthetic process"/>
    <property type="evidence" value="ECO:0007669"/>
    <property type="project" value="UniProtKB-UniRule"/>
</dbReference>
<dbReference type="GO" id="GO:0008270">
    <property type="term" value="F:zinc ion binding"/>
    <property type="evidence" value="ECO:0007669"/>
    <property type="project" value="UniProtKB-UniRule"/>
</dbReference>
<evidence type="ECO:0000256" key="5">
    <source>
        <dbReference type="ARBA" id="ARBA00023080"/>
    </source>
</evidence>
<dbReference type="CDD" id="cd01320">
    <property type="entry name" value="ADA"/>
    <property type="match status" value="1"/>
</dbReference>
<keyword evidence="5 9" id="KW-0546">Nucleotide metabolism</keyword>
<keyword evidence="3 9" id="KW-0378">Hydrolase</keyword>
<evidence type="ECO:0000313" key="12">
    <source>
        <dbReference type="Proteomes" id="UP000269374"/>
    </source>
</evidence>
<gene>
    <name evidence="9" type="primary">add</name>
    <name evidence="11" type="ORF">D7I46_11650</name>
</gene>
<reference evidence="11 12" key="1">
    <citation type="submission" date="2018-09" db="EMBL/GenBank/DDBJ databases">
        <title>Genome sequencing of strain 1JSPR-7.</title>
        <authorList>
            <person name="Heo J."/>
            <person name="Kim S.-J."/>
            <person name="Kwon S.-W."/>
        </authorList>
    </citation>
    <scope>NUCLEOTIDE SEQUENCE [LARGE SCALE GENOMIC DNA]</scope>
    <source>
        <strain evidence="11 12">1JSPR-7</strain>
    </source>
</reference>
<comment type="similarity">
    <text evidence="9">Belongs to the metallo-dependent hydrolases superfamily. Adenosine and AMP deaminases family. Adenosine deaminase subfamily.</text>
</comment>
<organism evidence="11 12">
    <name type="scientific">Lactococcus allomyrinae</name>
    <dbReference type="NCBI Taxonomy" id="2419773"/>
    <lineage>
        <taxon>Bacteria</taxon>
        <taxon>Bacillati</taxon>
        <taxon>Bacillota</taxon>
        <taxon>Bacilli</taxon>
        <taxon>Lactobacillales</taxon>
        <taxon>Streptococcaceae</taxon>
        <taxon>Lactococcus</taxon>
    </lineage>
</organism>
<evidence type="ECO:0000256" key="2">
    <source>
        <dbReference type="ARBA" id="ARBA00022723"/>
    </source>
</evidence>
<dbReference type="GO" id="GO:0046103">
    <property type="term" value="P:inosine biosynthetic process"/>
    <property type="evidence" value="ECO:0007669"/>
    <property type="project" value="TreeGrafter"/>
</dbReference>
<name>A0A387BL12_9LACT</name>
<dbReference type="Pfam" id="PF00962">
    <property type="entry name" value="A_deaminase"/>
    <property type="match status" value="1"/>
</dbReference>
<feature type="binding site" evidence="9">
    <location>
        <position position="200"/>
    </location>
    <ligand>
        <name>Zn(2+)</name>
        <dbReference type="ChEBI" id="CHEBI:29105"/>
        <note>catalytic</note>
    </ligand>
</feature>
<comment type="function">
    <text evidence="9">Catalyzes the hydrolytic deamination of adenosine and 2-deoxyadenosine.</text>
</comment>
<dbReference type="Gene3D" id="3.20.20.140">
    <property type="entry name" value="Metal-dependent hydrolases"/>
    <property type="match status" value="1"/>
</dbReference>
<dbReference type="SUPFAM" id="SSF51556">
    <property type="entry name" value="Metallo-dependent hydrolases"/>
    <property type="match status" value="1"/>
</dbReference>
<sequence length="343" mass="38924">MLRPETIAQMPKVELHCHLDGSLSLSCIKTLAKNAKINLNLTDEEILEKAQAPENTRNLLEYLARFDFVLPLLQSYTNLELAAYDVARQAALDNIRYIEIRFAPEQHLLQNLTLEEAVEAVVAGLSRAEENFDIIANALVCGLRQSTLEKLEKLPPIFDHINDSHLVGFDLAGDELNYPQQKFSGLLAQVNARNVHITLHAGECPHCEQNIVDSVNMGATRIGHGIMSKNLPEYQETLISEKIVLEMAPSSNFQTKSVTRIEDYPFKQLYDMGVHVTLNTDNRTVSNTTLQKEYEKISTWYPDFGIEDFEQINHYAIDGAFIDIVEKEALHFKFTDEYKKISD</sequence>
<feature type="domain" description="Adenosine deaminase" evidence="10">
    <location>
        <begin position="11"/>
        <end position="331"/>
    </location>
</feature>
<dbReference type="EC" id="3.5.4.4" evidence="1 9"/>
<dbReference type="KEGG" id="lact:D7I46_11650"/>
<evidence type="ECO:0000256" key="1">
    <source>
        <dbReference type="ARBA" id="ARBA00012784"/>
    </source>
</evidence>
<dbReference type="GO" id="GO:0004000">
    <property type="term" value="F:adenosine deaminase activity"/>
    <property type="evidence" value="ECO:0007669"/>
    <property type="project" value="UniProtKB-UniRule"/>
</dbReference>
<evidence type="ECO:0000256" key="6">
    <source>
        <dbReference type="ARBA" id="ARBA00031852"/>
    </source>
</evidence>
<feature type="binding site" evidence="9">
    <location>
        <position position="18"/>
    </location>
    <ligand>
        <name>substrate</name>
    </ligand>
</feature>
<comment type="cofactor">
    <cofactor evidence="9">
        <name>Zn(2+)</name>
        <dbReference type="ChEBI" id="CHEBI:29105"/>
    </cofactor>
    <text evidence="9">Binds 1 zinc ion per subunit.</text>
</comment>
<dbReference type="GO" id="GO:0006154">
    <property type="term" value="P:adenosine catabolic process"/>
    <property type="evidence" value="ECO:0007669"/>
    <property type="project" value="TreeGrafter"/>
</dbReference>
<evidence type="ECO:0000256" key="3">
    <source>
        <dbReference type="ARBA" id="ARBA00022801"/>
    </source>
</evidence>